<dbReference type="InterPro" id="IPR000182">
    <property type="entry name" value="GNAT_dom"/>
</dbReference>
<keyword evidence="2" id="KW-0012">Acyltransferase</keyword>
<dbReference type="InterPro" id="IPR016181">
    <property type="entry name" value="Acyl_CoA_acyltransferase"/>
</dbReference>
<dbReference type="SUPFAM" id="SSF55729">
    <property type="entry name" value="Acyl-CoA N-acyltransferases (Nat)"/>
    <property type="match status" value="1"/>
</dbReference>
<comment type="caution">
    <text evidence="2">The sequence shown here is derived from an EMBL/GenBank/DDBJ whole genome shotgun (WGS) entry which is preliminary data.</text>
</comment>
<dbReference type="CDD" id="cd04301">
    <property type="entry name" value="NAT_SF"/>
    <property type="match status" value="1"/>
</dbReference>
<feature type="domain" description="N-acetyltransferase" evidence="1">
    <location>
        <begin position="142"/>
        <end position="280"/>
    </location>
</feature>
<keyword evidence="3" id="KW-1185">Reference proteome</keyword>
<keyword evidence="2" id="KW-0808">Transferase</keyword>
<organism evidence="2 3">
    <name type="scientific">Paenibacillus zeirhizosphaerae</name>
    <dbReference type="NCBI Taxonomy" id="2987519"/>
    <lineage>
        <taxon>Bacteria</taxon>
        <taxon>Bacillati</taxon>
        <taxon>Bacillota</taxon>
        <taxon>Bacilli</taxon>
        <taxon>Bacillales</taxon>
        <taxon>Paenibacillaceae</taxon>
        <taxon>Paenibacillus</taxon>
    </lineage>
</organism>
<name>A0ABT9FU69_9BACL</name>
<dbReference type="Gene3D" id="3.40.630.30">
    <property type="match status" value="1"/>
</dbReference>
<evidence type="ECO:0000313" key="3">
    <source>
        <dbReference type="Proteomes" id="UP001241848"/>
    </source>
</evidence>
<evidence type="ECO:0000259" key="1">
    <source>
        <dbReference type="PROSITE" id="PS51186"/>
    </source>
</evidence>
<dbReference type="Pfam" id="PF00583">
    <property type="entry name" value="Acetyltransf_1"/>
    <property type="match status" value="1"/>
</dbReference>
<evidence type="ECO:0000313" key="2">
    <source>
        <dbReference type="EMBL" id="MDP4098165.1"/>
    </source>
</evidence>
<dbReference type="EMBL" id="JAPCKK010000018">
    <property type="protein sequence ID" value="MDP4098165.1"/>
    <property type="molecule type" value="Genomic_DNA"/>
</dbReference>
<dbReference type="Proteomes" id="UP001241848">
    <property type="component" value="Unassembled WGS sequence"/>
</dbReference>
<accession>A0ABT9FU69</accession>
<gene>
    <name evidence="2" type="ORF">OIN60_15510</name>
</gene>
<sequence>MELFHYADAKEFYAEAEQFLIKSEIENNLTIGVLRAVIGNTSDSQVPCMLLVKEKNEVILTFTMRGSHTAIIGYGSEVDAIDLIINYMSTNNMKIKRVTADYELSTYFSKQWTTCTGQSSVVRVDQIIYATNGIVERKSIPGTLKKAVIEEEDNISEIIYKFFEETGQKISFEVARKKANLSILNEDLFVWHDGEIVCVAKKVRETPNCAIISMVYTPKPYRSKGYASACVSELSKQLLLKGYRYCILHADSDNHISTNLYESIGYHAVGRLITYHFFYE</sequence>
<reference evidence="2 3" key="1">
    <citation type="submission" date="2022-10" db="EMBL/GenBank/DDBJ databases">
        <title>Paenibacillus description and whole genome data of maize root bacterial community.</title>
        <authorList>
            <person name="Marton D."/>
            <person name="Farkas M."/>
            <person name="Cserhati M."/>
        </authorList>
    </citation>
    <scope>NUCLEOTIDE SEQUENCE [LARGE SCALE GENOMIC DNA]</scope>
    <source>
        <strain evidence="2 3">P96</strain>
    </source>
</reference>
<dbReference type="EC" id="2.3.1.-" evidence="2"/>
<proteinExistence type="predicted"/>
<dbReference type="GO" id="GO:0016746">
    <property type="term" value="F:acyltransferase activity"/>
    <property type="evidence" value="ECO:0007669"/>
    <property type="project" value="UniProtKB-KW"/>
</dbReference>
<dbReference type="PROSITE" id="PS51186">
    <property type="entry name" value="GNAT"/>
    <property type="match status" value="1"/>
</dbReference>
<dbReference type="RefSeq" id="WP_305755785.1">
    <property type="nucleotide sequence ID" value="NZ_JAPCKK010000018.1"/>
</dbReference>
<protein>
    <submittedName>
        <fullName evidence="2">GNAT family N-acetyltransferase</fullName>
        <ecNumber evidence="2">2.3.1.-</ecNumber>
    </submittedName>
</protein>